<keyword evidence="11" id="KW-0732">Signal</keyword>
<keyword evidence="3 11" id="KW-0052">Apoplast</keyword>
<feature type="binding site" evidence="8">
    <location>
        <position position="119"/>
    </location>
    <ligand>
        <name>oxalate</name>
        <dbReference type="ChEBI" id="CHEBI:30623"/>
    </ligand>
</feature>
<feature type="binding site" evidence="9">
    <location>
        <position position="112"/>
    </location>
    <ligand>
        <name>Mn(2+)</name>
        <dbReference type="ChEBI" id="CHEBI:29035"/>
    </ligand>
</feature>
<evidence type="ECO:0000256" key="2">
    <source>
        <dbReference type="ARBA" id="ARBA00007456"/>
    </source>
</evidence>
<reference evidence="14" key="2">
    <citation type="journal article" date="2017" name="J. Anim. Genet.">
        <title>Multiple reference genome sequences of hot pepper reveal the massive evolution of plant disease resistance genes by retroduplication.</title>
        <authorList>
            <person name="Kim S."/>
            <person name="Park J."/>
            <person name="Yeom S.-I."/>
            <person name="Kim Y.-M."/>
            <person name="Seo E."/>
            <person name="Kim K.-T."/>
            <person name="Kim M.-S."/>
            <person name="Lee J.M."/>
            <person name="Cheong K."/>
            <person name="Shin H.-S."/>
            <person name="Kim S.-B."/>
            <person name="Han K."/>
            <person name="Lee J."/>
            <person name="Park M."/>
            <person name="Lee H.-A."/>
            <person name="Lee H.-Y."/>
            <person name="Lee Y."/>
            <person name="Oh S."/>
            <person name="Lee J.H."/>
            <person name="Choi E."/>
            <person name="Choi E."/>
            <person name="Lee S.E."/>
            <person name="Jeon J."/>
            <person name="Kim H."/>
            <person name="Choi G."/>
            <person name="Song H."/>
            <person name="Lee J."/>
            <person name="Lee S.-C."/>
            <person name="Kwon J.-K."/>
            <person name="Lee H.-Y."/>
            <person name="Koo N."/>
            <person name="Hong Y."/>
            <person name="Kim R.W."/>
            <person name="Kang W.-H."/>
            <person name="Huh J.H."/>
            <person name="Kang B.-C."/>
            <person name="Yang T.-J."/>
            <person name="Lee Y.-H."/>
            <person name="Bennetzen J.L."/>
            <person name="Choi D."/>
        </authorList>
    </citation>
    <scope>NUCLEOTIDE SEQUENCE [LARGE SCALE GENOMIC DNA]</scope>
    <source>
        <strain evidence="14">cv. PBC81</strain>
    </source>
</reference>
<dbReference type="AlphaFoldDB" id="A0A2G2V4E1"/>
<dbReference type="SMART" id="SM00835">
    <property type="entry name" value="Cupin_1"/>
    <property type="match status" value="1"/>
</dbReference>
<keyword evidence="4 11" id="KW-0964">Secreted</keyword>
<keyword evidence="14" id="KW-1185">Reference proteome</keyword>
<organism evidence="13 14">
    <name type="scientific">Capsicum baccatum</name>
    <name type="common">Peruvian pepper</name>
    <dbReference type="NCBI Taxonomy" id="33114"/>
    <lineage>
        <taxon>Eukaryota</taxon>
        <taxon>Viridiplantae</taxon>
        <taxon>Streptophyta</taxon>
        <taxon>Embryophyta</taxon>
        <taxon>Tracheophyta</taxon>
        <taxon>Spermatophyta</taxon>
        <taxon>Magnoliopsida</taxon>
        <taxon>eudicotyledons</taxon>
        <taxon>Gunneridae</taxon>
        <taxon>Pentapetalae</taxon>
        <taxon>asterids</taxon>
        <taxon>lamiids</taxon>
        <taxon>Solanales</taxon>
        <taxon>Solanaceae</taxon>
        <taxon>Solanoideae</taxon>
        <taxon>Capsiceae</taxon>
        <taxon>Capsicum</taxon>
    </lineage>
</organism>
<protein>
    <recommendedName>
        <fullName evidence="11">Germin-like protein</fullName>
    </recommendedName>
</protein>
<dbReference type="InterPro" id="IPR011051">
    <property type="entry name" value="RmlC_Cupin_sf"/>
</dbReference>
<proteinExistence type="inferred from homology"/>
<comment type="similarity">
    <text evidence="2 11">Belongs to the germin family.</text>
</comment>
<dbReference type="SUPFAM" id="SSF51182">
    <property type="entry name" value="RmlC-like cupins"/>
    <property type="match status" value="1"/>
</dbReference>
<feature type="chain" id="PRO_5019615241" description="Germin-like protein" evidence="11">
    <location>
        <begin position="23"/>
        <end position="232"/>
    </location>
</feature>
<dbReference type="Pfam" id="PF00190">
    <property type="entry name" value="Cupin_1"/>
    <property type="match status" value="1"/>
</dbReference>
<reference evidence="13 14" key="1">
    <citation type="journal article" date="2017" name="Genome Biol.">
        <title>New reference genome sequences of hot pepper reveal the massive evolution of plant disease-resistance genes by retroduplication.</title>
        <authorList>
            <person name="Kim S."/>
            <person name="Park J."/>
            <person name="Yeom S.I."/>
            <person name="Kim Y.M."/>
            <person name="Seo E."/>
            <person name="Kim K.T."/>
            <person name="Kim M.S."/>
            <person name="Lee J.M."/>
            <person name="Cheong K."/>
            <person name="Shin H.S."/>
            <person name="Kim S.B."/>
            <person name="Han K."/>
            <person name="Lee J."/>
            <person name="Park M."/>
            <person name="Lee H.A."/>
            <person name="Lee H.Y."/>
            <person name="Lee Y."/>
            <person name="Oh S."/>
            <person name="Lee J.H."/>
            <person name="Choi E."/>
            <person name="Choi E."/>
            <person name="Lee S.E."/>
            <person name="Jeon J."/>
            <person name="Kim H."/>
            <person name="Choi G."/>
            <person name="Song H."/>
            <person name="Lee J."/>
            <person name="Lee S.C."/>
            <person name="Kwon J.K."/>
            <person name="Lee H.Y."/>
            <person name="Koo N."/>
            <person name="Hong Y."/>
            <person name="Kim R.W."/>
            <person name="Kang W.H."/>
            <person name="Huh J.H."/>
            <person name="Kang B.C."/>
            <person name="Yang T.J."/>
            <person name="Lee Y.H."/>
            <person name="Bennetzen J.L."/>
            <person name="Choi D."/>
        </authorList>
    </citation>
    <scope>NUCLEOTIDE SEQUENCE [LARGE SCALE GENOMIC DNA]</scope>
    <source>
        <strain evidence="14">cv. PBC81</strain>
    </source>
</reference>
<dbReference type="InterPro" id="IPR014710">
    <property type="entry name" value="RmlC-like_jellyroll"/>
</dbReference>
<dbReference type="EMBL" id="MLFT02000311">
    <property type="protein sequence ID" value="PHT27788.1"/>
    <property type="molecule type" value="Genomic_DNA"/>
</dbReference>
<keyword evidence="6 10" id="KW-1015">Disulfide bond</keyword>
<dbReference type="PRINTS" id="PR00325">
    <property type="entry name" value="GERMIN"/>
</dbReference>
<dbReference type="FunFam" id="2.60.120.10:FF:000005">
    <property type="entry name" value="Germin-like protein subfamily 1 member 8"/>
    <property type="match status" value="1"/>
</dbReference>
<evidence type="ECO:0000256" key="11">
    <source>
        <dbReference type="RuleBase" id="RU366015"/>
    </source>
</evidence>
<evidence type="ECO:0000256" key="1">
    <source>
        <dbReference type="ARBA" id="ARBA00004271"/>
    </source>
</evidence>
<evidence type="ECO:0000256" key="10">
    <source>
        <dbReference type="PIRSR" id="PIRSR601929-3"/>
    </source>
</evidence>
<accession>A0A2G2V4E1</accession>
<evidence type="ECO:0000256" key="9">
    <source>
        <dbReference type="PIRSR" id="PIRSR601929-2"/>
    </source>
</evidence>
<dbReference type="InterPro" id="IPR001929">
    <property type="entry name" value="Germin"/>
</dbReference>
<feature type="binding site" evidence="8">
    <location>
        <position position="109"/>
    </location>
    <ligand>
        <name>oxalate</name>
        <dbReference type="ChEBI" id="CHEBI:30623"/>
    </ligand>
</feature>
<dbReference type="GO" id="GO:0030145">
    <property type="term" value="F:manganese ion binding"/>
    <property type="evidence" value="ECO:0007669"/>
    <property type="project" value="UniProtKB-UniRule"/>
</dbReference>
<evidence type="ECO:0000256" key="7">
    <source>
        <dbReference type="ARBA" id="ARBA00023211"/>
    </source>
</evidence>
<dbReference type="Proteomes" id="UP000224567">
    <property type="component" value="Unassembled WGS sequence"/>
</dbReference>
<dbReference type="Gene3D" id="2.60.120.10">
    <property type="entry name" value="Jelly Rolls"/>
    <property type="match status" value="1"/>
</dbReference>
<evidence type="ECO:0000256" key="3">
    <source>
        <dbReference type="ARBA" id="ARBA00022523"/>
    </source>
</evidence>
<gene>
    <name evidence="13" type="ORF">CQW23_32611</name>
</gene>
<evidence type="ECO:0000256" key="8">
    <source>
        <dbReference type="PIRSR" id="PIRSR601929-1"/>
    </source>
</evidence>
<dbReference type="GO" id="GO:0048046">
    <property type="term" value="C:apoplast"/>
    <property type="evidence" value="ECO:0007669"/>
    <property type="project" value="UniProtKB-SubCell"/>
</dbReference>
<sequence>MVLKSFVLTIAIMVLVTSMSYASNSIPLQDFCVAINDPNNSHVSMNGKFCKNPKDVTADDFFISGLNIAANTSNQFGSVITAVYVDSLPGLNTLGLAFSRIDYGPYGLNPPHINPRASEILVVHEGTLYVGFVLSNSGPNMKNKLFTKILHPGDVFVFPIGLIHFQFNMGKTRAVAFAGFSSQNPGLIFNANALFGSHPLLNDGILAKAFQVNKKIVDYLQSQSWSDNVRLP</sequence>
<evidence type="ECO:0000256" key="5">
    <source>
        <dbReference type="ARBA" id="ARBA00022723"/>
    </source>
</evidence>
<dbReference type="InterPro" id="IPR006045">
    <property type="entry name" value="Cupin_1"/>
</dbReference>
<keyword evidence="5 8" id="KW-0479">Metal-binding</keyword>
<evidence type="ECO:0000313" key="13">
    <source>
        <dbReference type="EMBL" id="PHT27788.1"/>
    </source>
</evidence>
<evidence type="ECO:0000313" key="14">
    <source>
        <dbReference type="Proteomes" id="UP000224567"/>
    </source>
</evidence>
<dbReference type="OrthoDB" id="1295030at2759"/>
<feature type="signal peptide" evidence="11">
    <location>
        <begin position="1"/>
        <end position="22"/>
    </location>
</feature>
<evidence type="ECO:0000256" key="6">
    <source>
        <dbReference type="ARBA" id="ARBA00023157"/>
    </source>
</evidence>
<feature type="binding site" evidence="9">
    <location>
        <position position="119"/>
    </location>
    <ligand>
        <name>Mn(2+)</name>
        <dbReference type="ChEBI" id="CHEBI:29035"/>
    </ligand>
</feature>
<evidence type="ECO:0000256" key="4">
    <source>
        <dbReference type="ARBA" id="ARBA00022525"/>
    </source>
</evidence>
<keyword evidence="7 8" id="KW-0464">Manganese</keyword>
<name>A0A2G2V4E1_CAPBA</name>
<dbReference type="CDD" id="cd02241">
    <property type="entry name" value="cupin_OxOx"/>
    <property type="match status" value="1"/>
</dbReference>
<dbReference type="PANTHER" id="PTHR31238">
    <property type="entry name" value="GERMIN-LIKE PROTEIN SUBFAMILY 3 MEMBER 3"/>
    <property type="match status" value="1"/>
</dbReference>
<comment type="caution">
    <text evidence="13">The sequence shown here is derived from an EMBL/GenBank/DDBJ whole genome shotgun (WGS) entry which is preliminary data.</text>
</comment>
<evidence type="ECO:0000259" key="12">
    <source>
        <dbReference type="SMART" id="SM00835"/>
    </source>
</evidence>
<feature type="domain" description="Cupin type-1" evidence="12">
    <location>
        <begin position="64"/>
        <end position="218"/>
    </location>
</feature>
<comment type="subcellular location">
    <subcellularLocation>
        <location evidence="1 11">Secreted</location>
        <location evidence="1 11">Extracellular space</location>
        <location evidence="1 11">Apoplast</location>
    </subcellularLocation>
</comment>
<feature type="disulfide bond" evidence="10">
    <location>
        <begin position="32"/>
        <end position="50"/>
    </location>
</feature>
<feature type="binding site" evidence="9">
    <location>
        <position position="164"/>
    </location>
    <ligand>
        <name>Mn(2+)</name>
        <dbReference type="ChEBI" id="CHEBI:29035"/>
    </ligand>
</feature>